<dbReference type="InterPro" id="IPR011051">
    <property type="entry name" value="RmlC_Cupin_sf"/>
</dbReference>
<evidence type="ECO:0000313" key="2">
    <source>
        <dbReference type="EMBL" id="KAA3770672.1"/>
    </source>
</evidence>
<dbReference type="InterPro" id="IPR014710">
    <property type="entry name" value="RmlC-like_jellyroll"/>
</dbReference>
<dbReference type="Proteomes" id="UP000422221">
    <property type="component" value="Unassembled WGS sequence"/>
</dbReference>
<dbReference type="Gene3D" id="2.60.120.10">
    <property type="entry name" value="Jelly Rolls"/>
    <property type="match status" value="1"/>
</dbReference>
<dbReference type="SUPFAM" id="SSF51182">
    <property type="entry name" value="RmlC-like cupins"/>
    <property type="match status" value="1"/>
</dbReference>
<dbReference type="RefSeq" id="WP_055293530.1">
    <property type="nucleotide sequence ID" value="NZ_CAXSTI010000005.1"/>
</dbReference>
<organism evidence="2 3">
    <name type="scientific">Bacteroides salyersiae</name>
    <dbReference type="NCBI Taxonomy" id="291644"/>
    <lineage>
        <taxon>Bacteria</taxon>
        <taxon>Pseudomonadati</taxon>
        <taxon>Bacteroidota</taxon>
        <taxon>Bacteroidia</taxon>
        <taxon>Bacteroidales</taxon>
        <taxon>Bacteroidaceae</taxon>
        <taxon>Bacteroides</taxon>
    </lineage>
</organism>
<dbReference type="Pfam" id="PF07883">
    <property type="entry name" value="Cupin_2"/>
    <property type="match status" value="1"/>
</dbReference>
<dbReference type="PIRSF" id="PIRSF029883">
    <property type="entry name" value="KdgF"/>
    <property type="match status" value="1"/>
</dbReference>
<gene>
    <name evidence="2" type="ORF">F3F73_01625</name>
</gene>
<dbReference type="PANTHER" id="PTHR40112:SF1">
    <property type="entry name" value="H2HPP ISOMERASE"/>
    <property type="match status" value="1"/>
</dbReference>
<dbReference type="EMBL" id="VWMK01000001">
    <property type="protein sequence ID" value="KAA3770672.1"/>
    <property type="molecule type" value="Genomic_DNA"/>
</dbReference>
<dbReference type="InterPro" id="IPR025499">
    <property type="entry name" value="KdgF"/>
</dbReference>
<dbReference type="CDD" id="cd02238">
    <property type="entry name" value="cupin_KdgF"/>
    <property type="match status" value="1"/>
</dbReference>
<dbReference type="InterPro" id="IPR052535">
    <property type="entry name" value="Bacilysin_H2HPP_isomerase"/>
</dbReference>
<evidence type="ECO:0000259" key="1">
    <source>
        <dbReference type="Pfam" id="PF07883"/>
    </source>
</evidence>
<dbReference type="InterPro" id="IPR013096">
    <property type="entry name" value="Cupin_2"/>
</dbReference>
<reference evidence="2 3" key="1">
    <citation type="journal article" date="2019" name="Nat. Med.">
        <title>A library of human gut bacterial isolates paired with longitudinal multiomics data enables mechanistic microbiome research.</title>
        <authorList>
            <person name="Poyet M."/>
            <person name="Groussin M."/>
            <person name="Gibbons S.M."/>
            <person name="Avila-Pacheco J."/>
            <person name="Jiang X."/>
            <person name="Kearney S.M."/>
            <person name="Perrotta A.R."/>
            <person name="Berdy B."/>
            <person name="Zhao S."/>
            <person name="Lieberman T.D."/>
            <person name="Swanson P.K."/>
            <person name="Smith M."/>
            <person name="Roesemann S."/>
            <person name="Alexander J.E."/>
            <person name="Rich S.A."/>
            <person name="Livny J."/>
            <person name="Vlamakis H."/>
            <person name="Clish C."/>
            <person name="Bullock K."/>
            <person name="Deik A."/>
            <person name="Scott J."/>
            <person name="Pierce K.A."/>
            <person name="Xavier R.J."/>
            <person name="Alm E.J."/>
        </authorList>
    </citation>
    <scope>NUCLEOTIDE SEQUENCE [LARGE SCALE GENOMIC DNA]</scope>
    <source>
        <strain evidence="2 3">BIOML-A10</strain>
    </source>
</reference>
<accession>A0A7J4XPF3</accession>
<evidence type="ECO:0000313" key="3">
    <source>
        <dbReference type="Proteomes" id="UP000422221"/>
    </source>
</evidence>
<protein>
    <submittedName>
        <fullName evidence="2">Cupin domain-containing protein</fullName>
    </submittedName>
</protein>
<dbReference type="AlphaFoldDB" id="A0A7J4XPF3"/>
<dbReference type="PANTHER" id="PTHR40112">
    <property type="entry name" value="H2HPP ISOMERASE"/>
    <property type="match status" value="1"/>
</dbReference>
<dbReference type="GeneID" id="93115880"/>
<sequence length="112" mass="12443">MKTRSKTFILEKEKAWEPAGEGVVRQIMGYDGQIMLVKVKFETGAIGTPHTHYHTQTTYVASGKFEFTVNGEKQIVETGDGIYIEPDAEHGCTCLEAGILIDCFSPIRADFL</sequence>
<feature type="domain" description="Cupin type-2" evidence="1">
    <location>
        <begin position="39"/>
        <end position="93"/>
    </location>
</feature>
<proteinExistence type="predicted"/>
<name>A0A7J4XPF3_9BACE</name>
<comment type="caution">
    <text evidence="2">The sequence shown here is derived from an EMBL/GenBank/DDBJ whole genome shotgun (WGS) entry which is preliminary data.</text>
</comment>